<protein>
    <recommendedName>
        <fullName evidence="3">Amidohydrolase-related domain-containing protein</fullName>
    </recommendedName>
</protein>
<reference evidence="1 2" key="1">
    <citation type="submission" date="2021-01" db="EMBL/GenBank/DDBJ databases">
        <title>Genomic Encyclopedia of Type Strains, Phase IV (KMG-IV): sequencing the most valuable type-strain genomes for metagenomic binning, comparative biology and taxonomic classification.</title>
        <authorList>
            <person name="Goeker M."/>
        </authorList>
    </citation>
    <scope>NUCLEOTIDE SEQUENCE [LARGE SCALE GENOMIC DNA]</scope>
    <source>
        <strain evidence="1 2">DSM 105482</strain>
    </source>
</reference>
<comment type="caution">
    <text evidence="1">The sequence shown here is derived from an EMBL/GenBank/DDBJ whole genome shotgun (WGS) entry which is preliminary data.</text>
</comment>
<keyword evidence="2" id="KW-1185">Reference proteome</keyword>
<evidence type="ECO:0000313" key="2">
    <source>
        <dbReference type="Proteomes" id="UP000823486"/>
    </source>
</evidence>
<gene>
    <name evidence="1" type="ORF">JOC77_002067</name>
</gene>
<dbReference type="RefSeq" id="WP_204542497.1">
    <property type="nucleotide sequence ID" value="NZ_JAFBFI010000007.1"/>
</dbReference>
<proteinExistence type="predicted"/>
<sequence>MAFVMKNVTLFQNNTFEQKELAIKNNRIYTTHCPVNRLSFMKMDLGSFIMTPSFISLHLDFPEKPDLNYYINECILKGALTILTAPFVRYEHELDQAFRIRRKELSSSPLSYIMAVRIPLKLLTPSFMLLCKRRKIPAVFVDFSETDNLENIAWEWIRQAGFPYSPVLIPVCEQEHVCRKWTEILEIKKIKHLSQCPEAGKPLQDEVLKKIGIYPHRGYLHTGGELSYNLFLKSSMEEFQDGIFPGGYDRLVVTVLDGKIIRAGSRIDLEGVSGKEITVKVPGFFIPS</sequence>
<name>A0ABS2QHQ2_9BACI</name>
<evidence type="ECO:0000313" key="1">
    <source>
        <dbReference type="EMBL" id="MBM7692637.1"/>
    </source>
</evidence>
<dbReference type="Proteomes" id="UP000823486">
    <property type="component" value="Unassembled WGS sequence"/>
</dbReference>
<organism evidence="1 2">
    <name type="scientific">Peribacillus deserti</name>
    <dbReference type="NCBI Taxonomy" id="673318"/>
    <lineage>
        <taxon>Bacteria</taxon>
        <taxon>Bacillati</taxon>
        <taxon>Bacillota</taxon>
        <taxon>Bacilli</taxon>
        <taxon>Bacillales</taxon>
        <taxon>Bacillaceae</taxon>
        <taxon>Peribacillus</taxon>
    </lineage>
</organism>
<accession>A0ABS2QHQ2</accession>
<dbReference type="EMBL" id="JAFBFI010000007">
    <property type="protein sequence ID" value="MBM7692637.1"/>
    <property type="molecule type" value="Genomic_DNA"/>
</dbReference>
<evidence type="ECO:0008006" key="3">
    <source>
        <dbReference type="Google" id="ProtNLM"/>
    </source>
</evidence>